<dbReference type="InterPro" id="IPR049192">
    <property type="entry name" value="DUF4246_C"/>
</dbReference>
<dbReference type="AlphaFoldDB" id="A0AA39MPD6"/>
<feature type="domain" description="DUF4246" evidence="2">
    <location>
        <begin position="46"/>
        <end position="86"/>
    </location>
</feature>
<sequence length="575" mass="65690">MNAIFMDYDRIPVPKLPNLHPTGRCRHPFFERVERRRFWGEEAEGVDEPVPFNELTMCELSATIRDKPNWWEKYKDPEIRAKWKEEAATQTGSYECRLLQEDEINYVLDELEGYAAVRDPETGIEASCYRRIWQSDSLIESSLRESLISSVAPLENVPDAEKDWHPRANGQVLDLVHPSLYCIIYGRTLVRNTDGSAIPVQCDISEEDEPIHDYTVSKHFSWLPTDFLISPDGKSAKSLGYINNIHPQNNAGLHAAIETLVARFTPLWSRVLVESKEDYKLPLRTRTRYHWEPSDCAYYQAQPVREDATDKDYEAQDEAWKAIRVLQFPRLLGAYELGALGFPKPMDLTGKKLQVIVKLANILLTPEKPVYGGGSWHVEGMRNECIVSTGIYYYDQENITQSKLSFCASVAAPADYGQDDGDGTKAVWGLDRDEPLNQIIGEVLTKAGRCIAFPNLYQHCVSPFSLLDPSKSGYRKIVALFLVDPELKNPRPSTTTVPPQGRDWWCQELLGLAEEGNSRLGLLPTELLDLIVDFMDLMTRKEAEEVRLQLMDERTVFVRENSENMFDTPFNMCEH</sequence>
<dbReference type="Pfam" id="PF21666">
    <property type="entry name" value="DUF4246_N"/>
    <property type="match status" value="1"/>
</dbReference>
<comment type="caution">
    <text evidence="3">The sequence shown here is derived from an EMBL/GenBank/DDBJ whole genome shotgun (WGS) entry which is preliminary data.</text>
</comment>
<name>A0AA39MPD6_9AGAR</name>
<proteinExistence type="predicted"/>
<reference evidence="3" key="1">
    <citation type="submission" date="2023-06" db="EMBL/GenBank/DDBJ databases">
        <authorList>
            <consortium name="Lawrence Berkeley National Laboratory"/>
            <person name="Ahrendt S."/>
            <person name="Sahu N."/>
            <person name="Indic B."/>
            <person name="Wong-Bajracharya J."/>
            <person name="Merenyi Z."/>
            <person name="Ke H.-M."/>
            <person name="Monk M."/>
            <person name="Kocsube S."/>
            <person name="Drula E."/>
            <person name="Lipzen A."/>
            <person name="Balint B."/>
            <person name="Henrissat B."/>
            <person name="Andreopoulos B."/>
            <person name="Martin F.M."/>
            <person name="Harder C.B."/>
            <person name="Rigling D."/>
            <person name="Ford K.L."/>
            <person name="Foster G.D."/>
            <person name="Pangilinan J."/>
            <person name="Papanicolaou A."/>
            <person name="Barry K."/>
            <person name="LaButti K."/>
            <person name="Viragh M."/>
            <person name="Koriabine M."/>
            <person name="Yan M."/>
            <person name="Riley R."/>
            <person name="Champramary S."/>
            <person name="Plett K.L."/>
            <person name="Tsai I.J."/>
            <person name="Slot J."/>
            <person name="Sipos G."/>
            <person name="Plett J."/>
            <person name="Nagy L.G."/>
            <person name="Grigoriev I.V."/>
        </authorList>
    </citation>
    <scope>NUCLEOTIDE SEQUENCE</scope>
    <source>
        <strain evidence="3">FPL87.14</strain>
    </source>
</reference>
<organism evidence="3 4">
    <name type="scientific">Armillaria borealis</name>
    <dbReference type="NCBI Taxonomy" id="47425"/>
    <lineage>
        <taxon>Eukaryota</taxon>
        <taxon>Fungi</taxon>
        <taxon>Dikarya</taxon>
        <taxon>Basidiomycota</taxon>
        <taxon>Agaricomycotina</taxon>
        <taxon>Agaricomycetes</taxon>
        <taxon>Agaricomycetidae</taxon>
        <taxon>Agaricales</taxon>
        <taxon>Marasmiineae</taxon>
        <taxon>Physalacriaceae</taxon>
        <taxon>Armillaria</taxon>
    </lineage>
</organism>
<feature type="domain" description="DUF4246" evidence="1">
    <location>
        <begin position="103"/>
        <end position="507"/>
    </location>
</feature>
<dbReference type="PANTHER" id="PTHR33119:SF1">
    <property type="entry name" value="FE2OG DIOXYGENASE DOMAIN-CONTAINING PROTEIN"/>
    <property type="match status" value="1"/>
</dbReference>
<gene>
    <name evidence="3" type="ORF">EV421DRAFT_1809890</name>
</gene>
<dbReference type="PANTHER" id="PTHR33119">
    <property type="entry name" value="IFI3P"/>
    <property type="match status" value="1"/>
</dbReference>
<accession>A0AA39MPD6</accession>
<evidence type="ECO:0000313" key="4">
    <source>
        <dbReference type="Proteomes" id="UP001175226"/>
    </source>
</evidence>
<evidence type="ECO:0000313" key="3">
    <source>
        <dbReference type="EMBL" id="KAK0442186.1"/>
    </source>
</evidence>
<keyword evidence="4" id="KW-1185">Reference proteome</keyword>
<dbReference type="Proteomes" id="UP001175226">
    <property type="component" value="Unassembled WGS sequence"/>
</dbReference>
<dbReference type="Pfam" id="PF14033">
    <property type="entry name" value="DUF4246"/>
    <property type="match status" value="1"/>
</dbReference>
<dbReference type="EMBL" id="JAUEPT010000027">
    <property type="protein sequence ID" value="KAK0442186.1"/>
    <property type="molecule type" value="Genomic_DNA"/>
</dbReference>
<protein>
    <submittedName>
        <fullName evidence="3">Uncharacterized protein</fullName>
    </submittedName>
</protein>
<dbReference type="InterPro" id="IPR049207">
    <property type="entry name" value="DUF4246_N"/>
</dbReference>
<evidence type="ECO:0000259" key="2">
    <source>
        <dbReference type="Pfam" id="PF21666"/>
    </source>
</evidence>
<dbReference type="InterPro" id="IPR025340">
    <property type="entry name" value="DUF4246"/>
</dbReference>
<evidence type="ECO:0000259" key="1">
    <source>
        <dbReference type="Pfam" id="PF14033"/>
    </source>
</evidence>